<feature type="transmembrane region" description="Helical" evidence="1">
    <location>
        <begin position="66"/>
        <end position="84"/>
    </location>
</feature>
<protein>
    <recommendedName>
        <fullName evidence="6">PH domain-containing protein</fullName>
    </recommendedName>
</protein>
<evidence type="ECO:0000313" key="5">
    <source>
        <dbReference type="Proteomes" id="UP000182800"/>
    </source>
</evidence>
<keyword evidence="5" id="KW-1185">Reference proteome</keyword>
<comment type="caution">
    <text evidence="2">The sequence shown here is derived from an EMBL/GenBank/DDBJ whole genome shotgun (WGS) entry which is preliminary data.</text>
</comment>
<dbReference type="RefSeq" id="WP_074443940.1">
    <property type="nucleotide sequence ID" value="NZ_FMBM01000001.1"/>
</dbReference>
<dbReference type="Proteomes" id="UP000182800">
    <property type="component" value="Unassembled WGS sequence"/>
</dbReference>
<reference evidence="2 4" key="1">
    <citation type="submission" date="2015-09" db="EMBL/GenBank/DDBJ databases">
        <title>Identification and resolution of microdiversity through metagenomic sequencing of parallel consortia.</title>
        <authorList>
            <person name="Nelson W.C."/>
            <person name="Romine M.F."/>
            <person name="Lindemann S.R."/>
        </authorList>
    </citation>
    <scope>NUCLEOTIDE SEQUENCE [LARGE SCALE GENOMIC DNA]</scope>
    <source>
        <strain evidence="2">HL-109</strain>
    </source>
</reference>
<dbReference type="AlphaFoldDB" id="A0A0P7Y7V1"/>
<keyword evidence="1" id="KW-1133">Transmembrane helix</keyword>
<dbReference type="Proteomes" id="UP000050497">
    <property type="component" value="Unassembled WGS sequence"/>
</dbReference>
<reference evidence="3 5" key="2">
    <citation type="submission" date="2016-08" db="EMBL/GenBank/DDBJ databases">
        <authorList>
            <person name="Varghese N."/>
            <person name="Submissions Spin"/>
        </authorList>
    </citation>
    <scope>NUCLEOTIDE SEQUENCE [LARGE SCALE GENOMIC DNA]</scope>
    <source>
        <strain evidence="3 5">HL-109</strain>
    </source>
</reference>
<sequence length="179" mass="19785">MTQKPPTGSPGAAATNPAGGGGFTPPADCVAAYGFDPRKTWPFMIMLLVLSIIGVARVALYGFGESWLPTLVLLAFPIVALIMVGQELRMRGPIIIISRSGLLDRRHGPDTVPWDQIAEAEIKKRPFLRGIRIKLTNGERYDLELMLLRAEPMPIMQAIRDHAEAATAHMDPESSRRWW</sequence>
<keyword evidence="1" id="KW-0812">Transmembrane</keyword>
<name>A0A0P7Y7V1_9HYPH</name>
<gene>
    <name evidence="3" type="ORF">GA0071312_1148</name>
    <name evidence="2" type="ORF">HLUCCO17_10955</name>
</gene>
<evidence type="ECO:0000313" key="2">
    <source>
        <dbReference type="EMBL" id="KPQ10293.1"/>
    </source>
</evidence>
<accession>A0A0P7Y7V1</accession>
<feature type="transmembrane region" description="Helical" evidence="1">
    <location>
        <begin position="41"/>
        <end position="60"/>
    </location>
</feature>
<evidence type="ECO:0008006" key="6">
    <source>
        <dbReference type="Google" id="ProtNLM"/>
    </source>
</evidence>
<dbReference type="EMBL" id="LJSX01000016">
    <property type="protein sequence ID" value="KPQ10293.1"/>
    <property type="molecule type" value="Genomic_DNA"/>
</dbReference>
<dbReference type="STRING" id="1653334.GA0071312_1148"/>
<organism evidence="2 4">
    <name type="scientific">Saliniramus fredricksonii</name>
    <dbReference type="NCBI Taxonomy" id="1653334"/>
    <lineage>
        <taxon>Bacteria</taxon>
        <taxon>Pseudomonadati</taxon>
        <taxon>Pseudomonadota</taxon>
        <taxon>Alphaproteobacteria</taxon>
        <taxon>Hyphomicrobiales</taxon>
        <taxon>Salinarimonadaceae</taxon>
        <taxon>Saliniramus</taxon>
    </lineage>
</organism>
<dbReference type="EMBL" id="FMBM01000001">
    <property type="protein sequence ID" value="SCC79773.1"/>
    <property type="molecule type" value="Genomic_DNA"/>
</dbReference>
<evidence type="ECO:0000313" key="4">
    <source>
        <dbReference type="Proteomes" id="UP000050497"/>
    </source>
</evidence>
<proteinExistence type="predicted"/>
<evidence type="ECO:0000313" key="3">
    <source>
        <dbReference type="EMBL" id="SCC79773.1"/>
    </source>
</evidence>
<evidence type="ECO:0000256" key="1">
    <source>
        <dbReference type="SAM" id="Phobius"/>
    </source>
</evidence>
<dbReference type="OrthoDB" id="7992585at2"/>
<keyword evidence="1" id="KW-0472">Membrane</keyword>